<feature type="compositionally biased region" description="Low complexity" evidence="8">
    <location>
        <begin position="114"/>
        <end position="125"/>
    </location>
</feature>
<comment type="similarity">
    <text evidence="6 7">Belongs to the TRAFAC class myosin-kinesin ATPase superfamily. Kinesin family.</text>
</comment>
<comment type="subcellular location">
    <subcellularLocation>
        <location evidence="1">Cytoplasm</location>
    </subcellularLocation>
</comment>
<dbReference type="InterPro" id="IPR027640">
    <property type="entry name" value="Kinesin-like_fam"/>
</dbReference>
<dbReference type="SMART" id="SM00129">
    <property type="entry name" value="KISc"/>
    <property type="match status" value="1"/>
</dbReference>
<feature type="non-terminal residue" evidence="10">
    <location>
        <position position="1"/>
    </location>
</feature>
<dbReference type="InterPro" id="IPR027417">
    <property type="entry name" value="P-loop_NTPase"/>
</dbReference>
<dbReference type="GO" id="GO:0007052">
    <property type="term" value="P:mitotic spindle organization"/>
    <property type="evidence" value="ECO:0007669"/>
    <property type="project" value="TreeGrafter"/>
</dbReference>
<evidence type="ECO:0000313" key="10">
    <source>
        <dbReference type="EMBL" id="ORZ25619.1"/>
    </source>
</evidence>
<dbReference type="GO" id="GO:0005874">
    <property type="term" value="C:microtubule"/>
    <property type="evidence" value="ECO:0007669"/>
    <property type="project" value="UniProtKB-KW"/>
</dbReference>
<dbReference type="GO" id="GO:0051231">
    <property type="term" value="P:spindle elongation"/>
    <property type="evidence" value="ECO:0007669"/>
    <property type="project" value="TreeGrafter"/>
</dbReference>
<dbReference type="GO" id="GO:0005737">
    <property type="term" value="C:cytoplasm"/>
    <property type="evidence" value="ECO:0007669"/>
    <property type="project" value="UniProtKB-SubCell"/>
</dbReference>
<keyword evidence="4 6" id="KW-0067">ATP-binding</keyword>
<dbReference type="PROSITE" id="PS00411">
    <property type="entry name" value="KINESIN_MOTOR_1"/>
    <property type="match status" value="1"/>
</dbReference>
<feature type="binding site" evidence="6">
    <location>
        <begin position="42"/>
        <end position="49"/>
    </location>
    <ligand>
        <name>ATP</name>
        <dbReference type="ChEBI" id="CHEBI:30616"/>
    </ligand>
</feature>
<evidence type="ECO:0000256" key="6">
    <source>
        <dbReference type="PROSITE-ProRule" id="PRU00283"/>
    </source>
</evidence>
<dbReference type="PRINTS" id="PR00380">
    <property type="entry name" value="KINESINHEAVY"/>
</dbReference>
<dbReference type="Gene3D" id="3.40.850.10">
    <property type="entry name" value="Kinesin motor domain"/>
    <property type="match status" value="1"/>
</dbReference>
<evidence type="ECO:0000256" key="1">
    <source>
        <dbReference type="ARBA" id="ARBA00004496"/>
    </source>
</evidence>
<evidence type="ECO:0000256" key="2">
    <source>
        <dbReference type="ARBA" id="ARBA00022490"/>
    </source>
</evidence>
<dbReference type="GO" id="GO:0016787">
    <property type="term" value="F:hydrolase activity"/>
    <property type="evidence" value="ECO:0007669"/>
    <property type="project" value="UniProtKB-KW"/>
</dbReference>
<keyword evidence="2" id="KW-0963">Cytoplasm</keyword>
<evidence type="ECO:0000256" key="3">
    <source>
        <dbReference type="ARBA" id="ARBA00022741"/>
    </source>
</evidence>
<dbReference type="PANTHER" id="PTHR47969:SF15">
    <property type="entry name" value="CHROMOSOME-ASSOCIATED KINESIN KIF4A-RELATED"/>
    <property type="match status" value="1"/>
</dbReference>
<keyword evidence="11" id="KW-1185">Reference proteome</keyword>
<keyword evidence="7" id="KW-0493">Microtubule</keyword>
<dbReference type="OrthoDB" id="3176171at2759"/>
<feature type="non-terminal residue" evidence="10">
    <location>
        <position position="325"/>
    </location>
</feature>
<comment type="caution">
    <text evidence="10">The sequence shown here is derived from an EMBL/GenBank/DDBJ whole genome shotgun (WGS) entry which is preliminary data.</text>
</comment>
<evidence type="ECO:0000256" key="5">
    <source>
        <dbReference type="ARBA" id="ARBA00023054"/>
    </source>
</evidence>
<dbReference type="InterPro" id="IPR019821">
    <property type="entry name" value="Kinesin_motor_CS"/>
</dbReference>
<dbReference type="SUPFAM" id="SSF52540">
    <property type="entry name" value="P-loop containing nucleoside triphosphate hydrolases"/>
    <property type="match status" value="1"/>
</dbReference>
<organism evidence="10 11">
    <name type="scientific">Absidia repens</name>
    <dbReference type="NCBI Taxonomy" id="90262"/>
    <lineage>
        <taxon>Eukaryota</taxon>
        <taxon>Fungi</taxon>
        <taxon>Fungi incertae sedis</taxon>
        <taxon>Mucoromycota</taxon>
        <taxon>Mucoromycotina</taxon>
        <taxon>Mucoromycetes</taxon>
        <taxon>Mucorales</taxon>
        <taxon>Cunninghamellaceae</taxon>
        <taxon>Absidia</taxon>
    </lineage>
</organism>
<dbReference type="InterPro" id="IPR036961">
    <property type="entry name" value="Kinesin_motor_dom_sf"/>
</dbReference>
<keyword evidence="5" id="KW-0175">Coiled coil</keyword>
<feature type="domain" description="Kinesin motor" evidence="9">
    <location>
        <begin position="1"/>
        <end position="318"/>
    </location>
</feature>
<evidence type="ECO:0000256" key="7">
    <source>
        <dbReference type="RuleBase" id="RU000394"/>
    </source>
</evidence>
<proteinExistence type="inferred from homology"/>
<evidence type="ECO:0000313" key="11">
    <source>
        <dbReference type="Proteomes" id="UP000193560"/>
    </source>
</evidence>
<reference evidence="10 11" key="1">
    <citation type="submission" date="2016-07" db="EMBL/GenBank/DDBJ databases">
        <title>Pervasive Adenine N6-methylation of Active Genes in Fungi.</title>
        <authorList>
            <consortium name="DOE Joint Genome Institute"/>
            <person name="Mondo S.J."/>
            <person name="Dannebaum R.O."/>
            <person name="Kuo R.C."/>
            <person name="Labutti K."/>
            <person name="Haridas S."/>
            <person name="Kuo A."/>
            <person name="Salamov A."/>
            <person name="Ahrendt S.R."/>
            <person name="Lipzen A."/>
            <person name="Sullivan W."/>
            <person name="Andreopoulos W.B."/>
            <person name="Clum A."/>
            <person name="Lindquist E."/>
            <person name="Daum C."/>
            <person name="Ramamoorthy G.K."/>
            <person name="Gryganskyi A."/>
            <person name="Culley D."/>
            <person name="Magnuson J.K."/>
            <person name="James T.Y."/>
            <person name="O'Malley M.A."/>
            <person name="Stajich J.E."/>
            <person name="Spatafora J.W."/>
            <person name="Visel A."/>
            <person name="Grigoriev I.V."/>
        </authorList>
    </citation>
    <scope>NUCLEOTIDE SEQUENCE [LARGE SCALE GENOMIC DNA]</scope>
    <source>
        <strain evidence="10 11">NRRL 1336</strain>
    </source>
</reference>
<accession>A0A1X2J186</accession>
<keyword evidence="3 6" id="KW-0547">Nucleotide-binding</keyword>
<dbReference type="Proteomes" id="UP000193560">
    <property type="component" value="Unassembled WGS sequence"/>
</dbReference>
<dbReference type="PROSITE" id="PS50067">
    <property type="entry name" value="KINESIN_MOTOR_2"/>
    <property type="match status" value="1"/>
</dbReference>
<dbReference type="InterPro" id="IPR001752">
    <property type="entry name" value="Kinesin_motor_dom"/>
</dbReference>
<dbReference type="AlphaFoldDB" id="A0A1X2J186"/>
<gene>
    <name evidence="10" type="ORF">BCR42DRAFT_292192</name>
</gene>
<feature type="region of interest" description="Disordered" evidence="8">
    <location>
        <begin position="114"/>
        <end position="134"/>
    </location>
</feature>
<dbReference type="GO" id="GO:0005524">
    <property type="term" value="F:ATP binding"/>
    <property type="evidence" value="ECO:0007669"/>
    <property type="project" value="UniProtKB-UniRule"/>
</dbReference>
<name>A0A1X2J186_9FUNG</name>
<evidence type="ECO:0000259" key="9">
    <source>
        <dbReference type="PROSITE" id="PS50067"/>
    </source>
</evidence>
<evidence type="ECO:0000256" key="8">
    <source>
        <dbReference type="SAM" id="MobiDB-lite"/>
    </source>
</evidence>
<dbReference type="PANTHER" id="PTHR47969">
    <property type="entry name" value="CHROMOSOME-ASSOCIATED KINESIN KIF4A-RELATED"/>
    <property type="match status" value="1"/>
</dbReference>
<dbReference type="Pfam" id="PF00225">
    <property type="entry name" value="Kinesin"/>
    <property type="match status" value="1"/>
</dbReference>
<dbReference type="STRING" id="90262.A0A1X2J186"/>
<protein>
    <recommendedName>
        <fullName evidence="7">Kinesin-like protein</fullName>
    </recommendedName>
</protein>
<sequence>RAFTFDHVYPPETSQSQVFESSIKNLLECFLDGNNATVLAYGQTGSGKTYSVGTSLESFPDSESQGIIQRFASSLFERLGQKTSATSFQLYVSYLELYNEEIIDLLCSPTPSSTTTTTSTLSSTTNKKDETKHPAIREDVHGQIYWTGVREIPVHNIQDLLEHVKKGSFSRSTGSTNMNASSSRSHAIFTITLKQQISELDHTNEPQKPVKRLVSKFHFVDLAGSERLKRTNALGDRQKEGISINTGLLALGNVISALGDETRRGTHVPYRDSKLTRLLQDSLGGNSHTLMLACISPSSSDYMETLNTLKYANRARNIQNRVEIN</sequence>
<evidence type="ECO:0000256" key="4">
    <source>
        <dbReference type="ARBA" id="ARBA00022840"/>
    </source>
</evidence>
<keyword evidence="10" id="KW-0378">Hydrolase</keyword>
<keyword evidence="6 7" id="KW-0505">Motor protein</keyword>
<dbReference type="GO" id="GO:0008017">
    <property type="term" value="F:microtubule binding"/>
    <property type="evidence" value="ECO:0007669"/>
    <property type="project" value="InterPro"/>
</dbReference>
<dbReference type="EMBL" id="MCGE01000001">
    <property type="protein sequence ID" value="ORZ25619.1"/>
    <property type="molecule type" value="Genomic_DNA"/>
</dbReference>
<dbReference type="GO" id="GO:0003777">
    <property type="term" value="F:microtubule motor activity"/>
    <property type="evidence" value="ECO:0007669"/>
    <property type="project" value="InterPro"/>
</dbReference>
<dbReference type="GO" id="GO:0005875">
    <property type="term" value="C:microtubule associated complex"/>
    <property type="evidence" value="ECO:0007669"/>
    <property type="project" value="TreeGrafter"/>
</dbReference>
<dbReference type="GO" id="GO:0007018">
    <property type="term" value="P:microtubule-based movement"/>
    <property type="evidence" value="ECO:0007669"/>
    <property type="project" value="InterPro"/>
</dbReference>